<dbReference type="STRING" id="331657.A0A4U0WND8"/>
<gene>
    <name evidence="6" type="ORF">B0A49_09909</name>
</gene>
<dbReference type="GO" id="GO:0005737">
    <property type="term" value="C:cytoplasm"/>
    <property type="evidence" value="ECO:0007669"/>
    <property type="project" value="TreeGrafter"/>
</dbReference>
<feature type="compositionally biased region" description="Basic and acidic residues" evidence="5">
    <location>
        <begin position="299"/>
        <end position="311"/>
    </location>
</feature>
<evidence type="ECO:0000256" key="5">
    <source>
        <dbReference type="SAM" id="MobiDB-lite"/>
    </source>
</evidence>
<keyword evidence="2 4" id="KW-0808">Transferase</keyword>
<dbReference type="InterPro" id="IPR005522">
    <property type="entry name" value="IPK"/>
</dbReference>
<dbReference type="GO" id="GO:0008440">
    <property type="term" value="F:inositol-1,4,5-trisphosphate 3-kinase activity"/>
    <property type="evidence" value="ECO:0007669"/>
    <property type="project" value="TreeGrafter"/>
</dbReference>
<feature type="region of interest" description="Disordered" evidence="5">
    <location>
        <begin position="76"/>
        <end position="95"/>
    </location>
</feature>
<dbReference type="GO" id="GO:0005634">
    <property type="term" value="C:nucleus"/>
    <property type="evidence" value="ECO:0007669"/>
    <property type="project" value="TreeGrafter"/>
</dbReference>
<dbReference type="GO" id="GO:0000824">
    <property type="term" value="F:inositol-1,4,5,6-tetrakisphosphate 3-kinase activity"/>
    <property type="evidence" value="ECO:0007669"/>
    <property type="project" value="TreeGrafter"/>
</dbReference>
<comment type="similarity">
    <text evidence="1 4">Belongs to the inositol phosphokinase (IPK) family.</text>
</comment>
<feature type="compositionally biased region" description="Acidic residues" evidence="5">
    <location>
        <begin position="312"/>
        <end position="323"/>
    </location>
</feature>
<evidence type="ECO:0000256" key="3">
    <source>
        <dbReference type="ARBA" id="ARBA00022777"/>
    </source>
</evidence>
<dbReference type="OrthoDB" id="338650at2759"/>
<evidence type="ECO:0000313" key="7">
    <source>
        <dbReference type="Proteomes" id="UP000308768"/>
    </source>
</evidence>
<evidence type="ECO:0000256" key="2">
    <source>
        <dbReference type="ARBA" id="ARBA00022679"/>
    </source>
</evidence>
<dbReference type="SUPFAM" id="SSF56104">
    <property type="entry name" value="SAICAR synthase-like"/>
    <property type="match status" value="1"/>
</dbReference>
<dbReference type="PANTHER" id="PTHR12400:SF103">
    <property type="entry name" value="INOSITOL POLYPHOSPHATE MULTIKINASE"/>
    <property type="match status" value="1"/>
</dbReference>
<dbReference type="InterPro" id="IPR038286">
    <property type="entry name" value="IPK_sf"/>
</dbReference>
<organism evidence="6 7">
    <name type="scientific">Cryomyces minteri</name>
    <dbReference type="NCBI Taxonomy" id="331657"/>
    <lineage>
        <taxon>Eukaryota</taxon>
        <taxon>Fungi</taxon>
        <taxon>Dikarya</taxon>
        <taxon>Ascomycota</taxon>
        <taxon>Pezizomycotina</taxon>
        <taxon>Dothideomycetes</taxon>
        <taxon>Dothideomycetes incertae sedis</taxon>
        <taxon>Cryomyces</taxon>
    </lineage>
</organism>
<evidence type="ECO:0000313" key="6">
    <source>
        <dbReference type="EMBL" id="TKA63135.1"/>
    </source>
</evidence>
<evidence type="ECO:0000256" key="4">
    <source>
        <dbReference type="RuleBase" id="RU363090"/>
    </source>
</evidence>
<evidence type="ECO:0000256" key="1">
    <source>
        <dbReference type="ARBA" id="ARBA00007374"/>
    </source>
</evidence>
<reference evidence="6 7" key="1">
    <citation type="submission" date="2017-03" db="EMBL/GenBank/DDBJ databases">
        <title>Genomes of endolithic fungi from Antarctica.</title>
        <authorList>
            <person name="Coleine C."/>
            <person name="Masonjones S."/>
            <person name="Stajich J.E."/>
        </authorList>
    </citation>
    <scope>NUCLEOTIDE SEQUENCE [LARGE SCALE GENOMIC DNA]</scope>
    <source>
        <strain evidence="6 7">CCFEE 5187</strain>
    </source>
</reference>
<accession>A0A4U0WND8</accession>
<dbReference type="EMBL" id="NAJN01001445">
    <property type="protein sequence ID" value="TKA63135.1"/>
    <property type="molecule type" value="Genomic_DNA"/>
</dbReference>
<dbReference type="Pfam" id="PF03770">
    <property type="entry name" value="IPK"/>
    <property type="match status" value="1"/>
</dbReference>
<keyword evidence="3 4" id="KW-0418">Kinase</keyword>
<name>A0A4U0WND8_9PEZI</name>
<sequence>MASSLDPSSLVAFEDAAAGHDGILSDSTGDLFIKPCTPAEIAFYESSLASHPSFAALMPTFMGTLRLGSPDQTLAAQASTSGVTPGTAASLPLSDPGLSRGKKLDTQTAIVLENVAAGFSRPNIMDLKLGARLWDEDAPPEKRARLDKIAAETTSSSLGFRVAGMRVWQGAREGGQAKDAKGEGGDDGYKVYDKMYGRKFTADNVKEAFWEYLRSSRTGVDEGLAIGLIKGFRLAKRFHDDVSAIEECLEQQESRMISASILFVYEGDPTTRNQAWAAAQESPRFQPGAQAEVDSEVNFDRQGETDNHGSSDGDDDDDDDDDNASPKLSVTKMIDFAHAKWTPGLGPDENVLQGVRSIRKILLEIFIALFKQWKEQL</sequence>
<dbReference type="PANTHER" id="PTHR12400">
    <property type="entry name" value="INOSITOL POLYPHOSPHATE KINASE"/>
    <property type="match status" value="1"/>
</dbReference>
<dbReference type="AlphaFoldDB" id="A0A4U0WND8"/>
<dbReference type="GO" id="GO:0032958">
    <property type="term" value="P:inositol phosphate biosynthetic process"/>
    <property type="evidence" value="ECO:0007669"/>
    <property type="project" value="InterPro"/>
</dbReference>
<dbReference type="Proteomes" id="UP000308768">
    <property type="component" value="Unassembled WGS sequence"/>
</dbReference>
<feature type="region of interest" description="Disordered" evidence="5">
    <location>
        <begin position="299"/>
        <end position="326"/>
    </location>
</feature>
<dbReference type="EC" id="2.7.-.-" evidence="4"/>
<protein>
    <recommendedName>
        <fullName evidence="4">Kinase</fullName>
        <ecNumber evidence="4">2.7.-.-</ecNumber>
    </recommendedName>
</protein>
<dbReference type="Gene3D" id="3.30.470.160">
    <property type="entry name" value="Inositol polyphosphate kinase"/>
    <property type="match status" value="1"/>
</dbReference>
<keyword evidence="7" id="KW-1185">Reference proteome</keyword>
<proteinExistence type="inferred from homology"/>
<dbReference type="GO" id="GO:0046854">
    <property type="term" value="P:phosphatidylinositol phosphate biosynthetic process"/>
    <property type="evidence" value="ECO:0007669"/>
    <property type="project" value="TreeGrafter"/>
</dbReference>
<comment type="caution">
    <text evidence="6">The sequence shown here is derived from an EMBL/GenBank/DDBJ whole genome shotgun (WGS) entry which is preliminary data.</text>
</comment>